<evidence type="ECO:0000313" key="4">
    <source>
        <dbReference type="EMBL" id="ARK28507.1"/>
    </source>
</evidence>
<dbReference type="EMBL" id="CP020814">
    <property type="protein sequence ID" value="ARK28507.1"/>
    <property type="molecule type" value="Genomic_DNA"/>
</dbReference>
<dbReference type="InterPro" id="IPR023460">
    <property type="entry name" value="RNA_bf_YbxF-like"/>
</dbReference>
<accession>A0A1Y9THA9</accession>
<evidence type="ECO:0000256" key="2">
    <source>
        <dbReference type="HAMAP-Rule" id="MF_00574"/>
    </source>
</evidence>
<name>A0A1Y9THA9_9BACI</name>
<feature type="domain" description="Ribosomal protein eL8/eL30/eS12/Gadd45" evidence="3">
    <location>
        <begin position="5"/>
        <end position="79"/>
    </location>
</feature>
<proteinExistence type="inferred from homology"/>
<dbReference type="NCBIfam" id="NF010125">
    <property type="entry name" value="PRK13602.1"/>
    <property type="match status" value="1"/>
</dbReference>
<dbReference type="InterPro" id="IPR029064">
    <property type="entry name" value="Ribosomal_eL30-like_sf"/>
</dbReference>
<reference evidence="4 5" key="1">
    <citation type="submission" date="2017-04" db="EMBL/GenBank/DDBJ databases">
        <title>Bacillus krulwichiae AM31D Genome sequencing and assembly.</title>
        <authorList>
            <person name="Krulwich T.A."/>
            <person name="Anastor L."/>
            <person name="Ehrlich R."/>
            <person name="Ehrlich G.D."/>
            <person name="Janto B."/>
        </authorList>
    </citation>
    <scope>NUCLEOTIDE SEQUENCE [LARGE SCALE GENOMIC DNA]</scope>
    <source>
        <strain evidence="4 5">AM31D</strain>
    </source>
</reference>
<dbReference type="AlphaFoldDB" id="A0A1Y9THA9"/>
<dbReference type="InterPro" id="IPR004038">
    <property type="entry name" value="Ribosomal_eL8/eL30/eS12/Gad45"/>
</dbReference>
<dbReference type="Gene3D" id="3.30.1330.30">
    <property type="match status" value="1"/>
</dbReference>
<dbReference type="Pfam" id="PF01248">
    <property type="entry name" value="Ribosomal_L7Ae"/>
    <property type="match status" value="1"/>
</dbReference>
<keyword evidence="1 2" id="KW-0694">RNA-binding</keyword>
<gene>
    <name evidence="4" type="primary">rplGB</name>
    <name evidence="4" type="ORF">BkAM31D_00690</name>
</gene>
<comment type="similarity">
    <text evidence="2">Belongs to the eukaryotic ribosomal protein eL8 family.</text>
</comment>
<dbReference type="STRING" id="199441.BkAM31D_00690"/>
<dbReference type="KEGG" id="bkw:BkAM31D_00690"/>
<keyword evidence="5" id="KW-1185">Reference proteome</keyword>
<dbReference type="HAMAP" id="MF_00574">
    <property type="entry name" value="Ribosomal_eL8_Bact"/>
    <property type="match status" value="1"/>
</dbReference>
<organism evidence="4 5">
    <name type="scientific">Halalkalibacter krulwichiae</name>
    <dbReference type="NCBI Taxonomy" id="199441"/>
    <lineage>
        <taxon>Bacteria</taxon>
        <taxon>Bacillati</taxon>
        <taxon>Bacillota</taxon>
        <taxon>Bacilli</taxon>
        <taxon>Bacillales</taxon>
        <taxon>Bacillaceae</taxon>
        <taxon>Halalkalibacter</taxon>
    </lineage>
</organism>
<sequence>MSYDKVLQAKDLVIGTKQTLKALDEGHVSEVIIAKDAEFRVIYKVEALAKAKDIPLLYVDSMKQLGKACGIEVGAATVALRK</sequence>
<dbReference type="SUPFAM" id="SSF55315">
    <property type="entry name" value="L30e-like"/>
    <property type="match status" value="1"/>
</dbReference>
<dbReference type="GO" id="GO:0003723">
    <property type="term" value="F:RNA binding"/>
    <property type="evidence" value="ECO:0007669"/>
    <property type="project" value="UniProtKB-UniRule"/>
</dbReference>
<dbReference type="RefSeq" id="WP_066159542.1">
    <property type="nucleotide sequence ID" value="NZ_CP020814.1"/>
</dbReference>
<evidence type="ECO:0000259" key="3">
    <source>
        <dbReference type="Pfam" id="PF01248"/>
    </source>
</evidence>
<evidence type="ECO:0000313" key="5">
    <source>
        <dbReference type="Proteomes" id="UP000193006"/>
    </source>
</evidence>
<dbReference type="Proteomes" id="UP000193006">
    <property type="component" value="Chromosome"/>
</dbReference>
<protein>
    <recommendedName>
        <fullName evidence="2">RNA-binding protein BkAM31D_00690</fullName>
    </recommendedName>
    <alternativeName>
        <fullName evidence="2">Ribosomal protein eL8-like</fullName>
    </alternativeName>
</protein>
<evidence type="ECO:0000256" key="1">
    <source>
        <dbReference type="ARBA" id="ARBA00022884"/>
    </source>
</evidence>